<gene>
    <name evidence="1" type="ORF">CNN82_26080</name>
</gene>
<accession>A0AB33EHA5</accession>
<organism evidence="1 2">
    <name type="scientific">Pseudomonas frederiksbergensis</name>
    <dbReference type="NCBI Taxonomy" id="104087"/>
    <lineage>
        <taxon>Bacteria</taxon>
        <taxon>Pseudomonadati</taxon>
        <taxon>Pseudomonadota</taxon>
        <taxon>Gammaproteobacteria</taxon>
        <taxon>Pseudomonadales</taxon>
        <taxon>Pseudomonadaceae</taxon>
        <taxon>Pseudomonas</taxon>
    </lineage>
</organism>
<proteinExistence type="predicted"/>
<dbReference type="EMBL" id="CP023466">
    <property type="protein sequence ID" value="ATE79715.1"/>
    <property type="molecule type" value="Genomic_DNA"/>
</dbReference>
<evidence type="ECO:0000313" key="1">
    <source>
        <dbReference type="EMBL" id="ATE79715.1"/>
    </source>
</evidence>
<protein>
    <submittedName>
        <fullName evidence="1">Uncharacterized protein</fullName>
    </submittedName>
</protein>
<dbReference type="RefSeq" id="WP_019582432.1">
    <property type="nucleotide sequence ID" value="NZ_CP023466.1"/>
</dbReference>
<dbReference type="AlphaFoldDB" id="A0AB33EHA5"/>
<reference evidence="1 2" key="1">
    <citation type="submission" date="2017-09" db="EMBL/GenBank/DDBJ databases">
        <title>Complete Genome sequence of Lysobacter capsici KNU-15.</title>
        <authorList>
            <person name="Kim M.-C."/>
            <person name="Yi H."/>
            <person name="Lee D.-W."/>
            <person name="Shin J.-H."/>
        </authorList>
    </citation>
    <scope>NUCLEOTIDE SEQUENCE [LARGE SCALE GENOMIC DNA]</scope>
    <source>
        <strain evidence="1 2">KNU-15</strain>
    </source>
</reference>
<evidence type="ECO:0000313" key="2">
    <source>
        <dbReference type="Proteomes" id="UP000218385"/>
    </source>
</evidence>
<dbReference type="Proteomes" id="UP000218385">
    <property type="component" value="Chromosome"/>
</dbReference>
<name>A0AB33EHA5_9PSED</name>
<sequence length="299" mass="34137">MRDYLLEERNFTALKEYIDFLDNLPPVLREIQGFTESYSRQHAILTPPNSRMLIQTAKGNTNAWQGIRIAIPTMGEVSGKAVLDTRTFIEEFHSLSKTFVDRRLKINSLDIKGFSLTRSSGWGNAPPKDVIDLMRELWNRLNQCESAIMRFRSAVTAIGETLHSIFVRFIESLTLALCSCDAPIPKIEAYYTIRKLGLPGMQYDPELGHSEQARLEQARDHVTRLKNMRIRANSAVDNLTDFCYRLQYFLADARSELQANHPARSLSRSGTGLTMTDRSLVEVKEMSGQLMKMSRKLNQ</sequence>